<dbReference type="GO" id="GO:0001736">
    <property type="term" value="P:establishment of planar polarity"/>
    <property type="evidence" value="ECO:0007669"/>
    <property type="project" value="UniProtKB-ARBA"/>
</dbReference>
<protein>
    <recommendedName>
        <fullName evidence="12">Cadherin domain-containing protein</fullName>
    </recommendedName>
</protein>
<dbReference type="EnsemblMetazoa" id="ADIR005903-RA">
    <property type="protein sequence ID" value="ADIR005903-PA"/>
    <property type="gene ID" value="ADIR005903"/>
</dbReference>
<dbReference type="SMART" id="SM00112">
    <property type="entry name" value="CA"/>
    <property type="match status" value="4"/>
</dbReference>
<dbReference type="GO" id="GO:0007156">
    <property type="term" value="P:homophilic cell adhesion via plasma membrane adhesion molecules"/>
    <property type="evidence" value="ECO:0007669"/>
    <property type="project" value="InterPro"/>
</dbReference>
<evidence type="ECO:0000259" key="12">
    <source>
        <dbReference type="PROSITE" id="PS50268"/>
    </source>
</evidence>
<reference evidence="14" key="1">
    <citation type="submission" date="2013-03" db="EMBL/GenBank/DDBJ databases">
        <title>The Genome Sequence of Anopheles dirus WRAIR2.</title>
        <authorList>
            <consortium name="The Broad Institute Genomics Platform"/>
            <person name="Neafsey D.E."/>
            <person name="Walton C."/>
            <person name="Walker B."/>
            <person name="Young S.K."/>
            <person name="Zeng Q."/>
            <person name="Gargeya S."/>
            <person name="Fitzgerald M."/>
            <person name="Haas B."/>
            <person name="Abouelleil A."/>
            <person name="Allen A.W."/>
            <person name="Alvarado L."/>
            <person name="Arachchi H.M."/>
            <person name="Berlin A.M."/>
            <person name="Chapman S.B."/>
            <person name="Gainer-Dewar J."/>
            <person name="Goldberg J."/>
            <person name="Griggs A."/>
            <person name="Gujja S."/>
            <person name="Hansen M."/>
            <person name="Howarth C."/>
            <person name="Imamovic A."/>
            <person name="Ireland A."/>
            <person name="Larimer J."/>
            <person name="McCowan C."/>
            <person name="Murphy C."/>
            <person name="Pearson M."/>
            <person name="Poon T.W."/>
            <person name="Priest M."/>
            <person name="Roberts A."/>
            <person name="Saif S."/>
            <person name="Shea T."/>
            <person name="Sisk P."/>
            <person name="Sykes S."/>
            <person name="Wortman J."/>
            <person name="Nusbaum C."/>
            <person name="Birren B."/>
        </authorList>
    </citation>
    <scope>NUCLEOTIDE SEQUENCE [LARGE SCALE GENOMIC DNA]</scope>
    <source>
        <strain evidence="14">WRAIR2</strain>
    </source>
</reference>
<evidence type="ECO:0000256" key="2">
    <source>
        <dbReference type="ARBA" id="ARBA00022692"/>
    </source>
</evidence>
<evidence type="ECO:0000313" key="13">
    <source>
        <dbReference type="EnsemblMetazoa" id="ADIR005903-PA"/>
    </source>
</evidence>
<evidence type="ECO:0000256" key="3">
    <source>
        <dbReference type="ARBA" id="ARBA00022729"/>
    </source>
</evidence>
<keyword evidence="3" id="KW-0732">Signal</keyword>
<keyword evidence="8" id="KW-0472">Membrane</keyword>
<dbReference type="VEuPathDB" id="VectorBase:ADIR005903"/>
<comment type="subcellular location">
    <subcellularLocation>
        <location evidence="1">Cell membrane</location>
        <topology evidence="1">Single-pass type I membrane protein</topology>
    </subcellularLocation>
</comment>
<dbReference type="GO" id="GO:0008104">
    <property type="term" value="P:intracellular protein localization"/>
    <property type="evidence" value="ECO:0007669"/>
    <property type="project" value="UniProtKB-ARBA"/>
</dbReference>
<dbReference type="Gene3D" id="2.60.40.60">
    <property type="entry name" value="Cadherins"/>
    <property type="match status" value="5"/>
</dbReference>
<dbReference type="SUPFAM" id="SSF49313">
    <property type="entry name" value="Cadherin-like"/>
    <property type="match status" value="4"/>
</dbReference>
<evidence type="ECO:0000256" key="7">
    <source>
        <dbReference type="ARBA" id="ARBA00022989"/>
    </source>
</evidence>
<evidence type="ECO:0000256" key="4">
    <source>
        <dbReference type="ARBA" id="ARBA00022737"/>
    </source>
</evidence>
<reference evidence="13" key="2">
    <citation type="submission" date="2020-05" db="UniProtKB">
        <authorList>
            <consortium name="EnsemblMetazoa"/>
        </authorList>
    </citation>
    <scope>IDENTIFICATION</scope>
    <source>
        <strain evidence="13">WRAIR2</strain>
    </source>
</reference>
<evidence type="ECO:0000256" key="9">
    <source>
        <dbReference type="ARBA" id="ARBA00023180"/>
    </source>
</evidence>
<name>A0A182NE39_9DIPT</name>
<dbReference type="PROSITE" id="PS00232">
    <property type="entry name" value="CADHERIN_1"/>
    <property type="match status" value="1"/>
</dbReference>
<keyword evidence="4" id="KW-0677">Repeat</keyword>
<dbReference type="FunFam" id="2.60.40.60:FF:000033">
    <property type="entry name" value="FAT atypical cadherin 1"/>
    <property type="match status" value="2"/>
</dbReference>
<dbReference type="Proteomes" id="UP000075884">
    <property type="component" value="Unassembled WGS sequence"/>
</dbReference>
<accession>A0A182NE39</accession>
<evidence type="ECO:0000256" key="6">
    <source>
        <dbReference type="ARBA" id="ARBA00022889"/>
    </source>
</evidence>
<feature type="domain" description="Cadherin" evidence="12">
    <location>
        <begin position="359"/>
        <end position="441"/>
    </location>
</feature>
<evidence type="ECO:0000256" key="8">
    <source>
        <dbReference type="ARBA" id="ARBA00023136"/>
    </source>
</evidence>
<dbReference type="STRING" id="7168.A0A182NE39"/>
<keyword evidence="5 10" id="KW-0106">Calcium</keyword>
<keyword evidence="7" id="KW-1133">Transmembrane helix</keyword>
<keyword evidence="14" id="KW-1185">Reference proteome</keyword>
<feature type="domain" description="Cadherin" evidence="12">
    <location>
        <begin position="25"/>
        <end position="129"/>
    </location>
</feature>
<dbReference type="GO" id="GO:0005886">
    <property type="term" value="C:plasma membrane"/>
    <property type="evidence" value="ECO:0007669"/>
    <property type="project" value="UniProtKB-SubCell"/>
</dbReference>
<dbReference type="InterPro" id="IPR002126">
    <property type="entry name" value="Cadherin-like_dom"/>
</dbReference>
<proteinExistence type="predicted"/>
<dbReference type="InterPro" id="IPR015919">
    <property type="entry name" value="Cadherin-like_sf"/>
</dbReference>
<dbReference type="PANTHER" id="PTHR24026:SF136">
    <property type="entry name" value="PROTOCADHERIN-23"/>
    <property type="match status" value="1"/>
</dbReference>
<feature type="compositionally biased region" description="Polar residues" evidence="11">
    <location>
        <begin position="1"/>
        <end position="20"/>
    </location>
</feature>
<keyword evidence="6" id="KW-0130">Cell adhesion</keyword>
<evidence type="ECO:0000256" key="10">
    <source>
        <dbReference type="PROSITE-ProRule" id="PRU00043"/>
    </source>
</evidence>
<feature type="domain" description="Cadherin" evidence="12">
    <location>
        <begin position="130"/>
        <end position="236"/>
    </location>
</feature>
<dbReference type="FunFam" id="2.60.40.60:FF:000118">
    <property type="entry name" value="protocadherin Fat 4"/>
    <property type="match status" value="1"/>
</dbReference>
<feature type="domain" description="Cadherin" evidence="12">
    <location>
        <begin position="236"/>
        <end position="358"/>
    </location>
</feature>
<keyword evidence="2" id="KW-0812">Transmembrane</keyword>
<dbReference type="PROSITE" id="PS50268">
    <property type="entry name" value="CADHERIN_2"/>
    <property type="match status" value="4"/>
</dbReference>
<dbReference type="CDD" id="cd11304">
    <property type="entry name" value="Cadherin_repeat"/>
    <property type="match status" value="4"/>
</dbReference>
<evidence type="ECO:0000256" key="1">
    <source>
        <dbReference type="ARBA" id="ARBA00004251"/>
    </source>
</evidence>
<dbReference type="GO" id="GO:0007163">
    <property type="term" value="P:establishment or maintenance of cell polarity"/>
    <property type="evidence" value="ECO:0007669"/>
    <property type="project" value="UniProtKB-ARBA"/>
</dbReference>
<dbReference type="PANTHER" id="PTHR24026">
    <property type="entry name" value="FAT ATYPICAL CADHERIN-RELATED"/>
    <property type="match status" value="1"/>
</dbReference>
<dbReference type="Pfam" id="PF00028">
    <property type="entry name" value="Cadherin"/>
    <property type="match status" value="4"/>
</dbReference>
<dbReference type="GO" id="GO:0005509">
    <property type="term" value="F:calcium ion binding"/>
    <property type="evidence" value="ECO:0007669"/>
    <property type="project" value="UniProtKB-UniRule"/>
</dbReference>
<organism evidence="13 14">
    <name type="scientific">Anopheles dirus</name>
    <dbReference type="NCBI Taxonomy" id="7168"/>
    <lineage>
        <taxon>Eukaryota</taxon>
        <taxon>Metazoa</taxon>
        <taxon>Ecdysozoa</taxon>
        <taxon>Arthropoda</taxon>
        <taxon>Hexapoda</taxon>
        <taxon>Insecta</taxon>
        <taxon>Pterygota</taxon>
        <taxon>Neoptera</taxon>
        <taxon>Endopterygota</taxon>
        <taxon>Diptera</taxon>
        <taxon>Nematocera</taxon>
        <taxon>Culicoidea</taxon>
        <taxon>Culicidae</taxon>
        <taxon>Anophelinae</taxon>
        <taxon>Anopheles</taxon>
    </lineage>
</organism>
<dbReference type="PRINTS" id="PR00205">
    <property type="entry name" value="CADHERIN"/>
</dbReference>
<dbReference type="InterPro" id="IPR020894">
    <property type="entry name" value="Cadherin_CS"/>
</dbReference>
<evidence type="ECO:0000256" key="11">
    <source>
        <dbReference type="SAM" id="MobiDB-lite"/>
    </source>
</evidence>
<evidence type="ECO:0000256" key="5">
    <source>
        <dbReference type="ARBA" id="ARBA00022837"/>
    </source>
</evidence>
<feature type="region of interest" description="Disordered" evidence="11">
    <location>
        <begin position="1"/>
        <end position="26"/>
    </location>
</feature>
<keyword evidence="9" id="KW-0325">Glycoprotein</keyword>
<sequence length="445" mass="48934">MESGGESPSPNRNVTDTNDNPPVFAEPAYSFDIPENAQRGFHVGVITATDPDVGTNAAVTYTVISDWANDVFSLNPQTGIFTLTARLDYEEVQHYILVVQAQDNGYPSLSSTLTVYCNVVDLNDNAPIFDPMSYSNEIFENAPINSDVVTVSATDIDSGSNGRIEYAITAGDDNDDFQIMNNGTIRTRRSLDRETKSTYSLVVTARDCAKEPEKRLSSTVQVTILLKDINDLAPEFVTPNETSVAENIPINTVIMAVKAVDRDEGRNGYVSATDIDEGANGRVRFSIAAGDDNRDFTISEDSGVVRVAKNLNFERKALYAITVRAEDCAGDTASGEVRFDTARLSITITDINDNPPTFLDSPYLAYVMENVIPPNDGYVITVRAYDADTPPFNSQVRYFLKEGDTDFFKINASTGEISLLRALDRELQEEYILTLVAMDTGKWID</sequence>
<evidence type="ECO:0000313" key="14">
    <source>
        <dbReference type="Proteomes" id="UP000075884"/>
    </source>
</evidence>
<dbReference type="AlphaFoldDB" id="A0A182NE39"/>